<feature type="region of interest" description="Disordered" evidence="1">
    <location>
        <begin position="1"/>
        <end position="21"/>
    </location>
</feature>
<name>A0AAN7ZC36_9PEZI</name>
<sequence length="472" mass="54063">MRDGVLARKTPTPPSNNPWLSPVLRQEASLPQILDRRPPWIPSISNILHPSSGPWRPSSSPVRGSSATFHSTHLHLPQTLPPVFPWTASSNIRNDPLNDFVTKSKWEGKSLRDLQELRLQSLEVASTGKFDQAIPKLRTVVMGLQYLLAPTHEYTAVATYDLAKILGDNNEMNEADAVLNWINRSIVKKYGLRSEVAVMHYLKVVELLRSWLREEDAELLMYKVAELWNQQNTDEVPTMPGSTLAFAPPTTVPEADIKLLFRDPIKTEDDVHIQIRFIEILLPLRTASQLDLEDIGRNILGYCEENELLIPLLRARSCLSKIYESRSMNERATEILDGALPAIQHHLHVSETIDQPVLRSCRELAFRYLDLDNRRKCEDLLEMAADFFEMRVPESQRSQTAINYLISIGCEWQRRLSWKAAAPWFERAFLSSIKHLGESHCKTKLLEKTLEHEHFVLQGQHILEFELQHASL</sequence>
<keyword evidence="3" id="KW-1185">Reference proteome</keyword>
<protein>
    <submittedName>
        <fullName evidence="2">Uncharacterized protein</fullName>
    </submittedName>
</protein>
<dbReference type="Proteomes" id="UP001305414">
    <property type="component" value="Unassembled WGS sequence"/>
</dbReference>
<comment type="caution">
    <text evidence="2">The sequence shown here is derived from an EMBL/GenBank/DDBJ whole genome shotgun (WGS) entry which is preliminary data.</text>
</comment>
<dbReference type="EMBL" id="JAWHQM010000037">
    <property type="protein sequence ID" value="KAK5633983.1"/>
    <property type="molecule type" value="Genomic_DNA"/>
</dbReference>
<evidence type="ECO:0000313" key="3">
    <source>
        <dbReference type="Proteomes" id="UP001305414"/>
    </source>
</evidence>
<gene>
    <name evidence="2" type="ORF">RRF57_009697</name>
</gene>
<proteinExistence type="predicted"/>
<accession>A0AAN7ZC36</accession>
<evidence type="ECO:0000313" key="2">
    <source>
        <dbReference type="EMBL" id="KAK5633983.1"/>
    </source>
</evidence>
<organism evidence="2 3">
    <name type="scientific">Xylaria bambusicola</name>
    <dbReference type="NCBI Taxonomy" id="326684"/>
    <lineage>
        <taxon>Eukaryota</taxon>
        <taxon>Fungi</taxon>
        <taxon>Dikarya</taxon>
        <taxon>Ascomycota</taxon>
        <taxon>Pezizomycotina</taxon>
        <taxon>Sordariomycetes</taxon>
        <taxon>Xylariomycetidae</taxon>
        <taxon>Xylariales</taxon>
        <taxon>Xylariaceae</taxon>
        <taxon>Xylaria</taxon>
    </lineage>
</organism>
<dbReference type="AlphaFoldDB" id="A0AAN7ZC36"/>
<evidence type="ECO:0000256" key="1">
    <source>
        <dbReference type="SAM" id="MobiDB-lite"/>
    </source>
</evidence>
<reference evidence="2 3" key="1">
    <citation type="submission" date="2023-10" db="EMBL/GenBank/DDBJ databases">
        <title>Draft genome sequence of Xylaria bambusicola isolate GMP-LS, the root and basal stem rot pathogen of sugarcane in Indonesia.</title>
        <authorList>
            <person name="Selvaraj P."/>
            <person name="Muralishankar V."/>
            <person name="Muruganantham S."/>
            <person name="Sp S."/>
            <person name="Haryani S."/>
            <person name="Lau K.J.X."/>
            <person name="Naqvi N.I."/>
        </authorList>
    </citation>
    <scope>NUCLEOTIDE SEQUENCE [LARGE SCALE GENOMIC DNA]</scope>
    <source>
        <strain evidence="2">GMP-LS</strain>
    </source>
</reference>